<organism evidence="2 3">
    <name type="scientific">Phanerochaete carnosa (strain HHB-10118-sp)</name>
    <name type="common">White-rot fungus</name>
    <name type="synonym">Peniophora carnosa</name>
    <dbReference type="NCBI Taxonomy" id="650164"/>
    <lineage>
        <taxon>Eukaryota</taxon>
        <taxon>Fungi</taxon>
        <taxon>Dikarya</taxon>
        <taxon>Basidiomycota</taxon>
        <taxon>Agaricomycotina</taxon>
        <taxon>Agaricomycetes</taxon>
        <taxon>Polyporales</taxon>
        <taxon>Phanerochaetaceae</taxon>
        <taxon>Phanerochaete</taxon>
    </lineage>
</organism>
<dbReference type="OrthoDB" id="3259156at2759"/>
<dbReference type="InParanoid" id="K5VX44"/>
<reference evidence="2 3" key="1">
    <citation type="journal article" date="2012" name="BMC Genomics">
        <title>Comparative genomics of the white-rot fungi, Phanerochaete carnosa and P. chrysosporium, to elucidate the genetic basis of the distinct wood types they colonize.</title>
        <authorList>
            <person name="Suzuki H."/>
            <person name="MacDonald J."/>
            <person name="Syed K."/>
            <person name="Salamov A."/>
            <person name="Hori C."/>
            <person name="Aerts A."/>
            <person name="Henrissat B."/>
            <person name="Wiebenga A."/>
            <person name="vanKuyk P.A."/>
            <person name="Barry K."/>
            <person name="Lindquist E."/>
            <person name="LaButti K."/>
            <person name="Lapidus A."/>
            <person name="Lucas S."/>
            <person name="Coutinho P."/>
            <person name="Gong Y."/>
            <person name="Samejima M."/>
            <person name="Mahadevan R."/>
            <person name="Abou-Zaid M."/>
            <person name="de Vries R.P."/>
            <person name="Igarashi K."/>
            <person name="Yadav J.S."/>
            <person name="Grigoriev I.V."/>
            <person name="Master E.R."/>
        </authorList>
    </citation>
    <scope>NUCLEOTIDE SEQUENCE [LARGE SCALE GENOMIC DNA]</scope>
    <source>
        <strain evidence="2 3">HHB-10118-sp</strain>
    </source>
</reference>
<dbReference type="GeneID" id="18909829"/>
<feature type="compositionally biased region" description="Polar residues" evidence="1">
    <location>
        <begin position="24"/>
        <end position="34"/>
    </location>
</feature>
<dbReference type="SUPFAM" id="SSF81383">
    <property type="entry name" value="F-box domain"/>
    <property type="match status" value="1"/>
</dbReference>
<dbReference type="EMBL" id="JH930477">
    <property type="protein sequence ID" value="EKM51350.1"/>
    <property type="molecule type" value="Genomic_DNA"/>
</dbReference>
<dbReference type="Proteomes" id="UP000008370">
    <property type="component" value="Unassembled WGS sequence"/>
</dbReference>
<dbReference type="KEGG" id="pco:PHACADRAFT_177993"/>
<dbReference type="RefSeq" id="XP_007400494.1">
    <property type="nucleotide sequence ID" value="XM_007400432.1"/>
</dbReference>
<feature type="region of interest" description="Disordered" evidence="1">
    <location>
        <begin position="1"/>
        <end position="34"/>
    </location>
</feature>
<proteinExistence type="predicted"/>
<gene>
    <name evidence="2" type="ORF">PHACADRAFT_177993</name>
</gene>
<evidence type="ECO:0000313" key="2">
    <source>
        <dbReference type="EMBL" id="EKM51350.1"/>
    </source>
</evidence>
<keyword evidence="3" id="KW-1185">Reference proteome</keyword>
<evidence type="ECO:0000313" key="3">
    <source>
        <dbReference type="Proteomes" id="UP000008370"/>
    </source>
</evidence>
<accession>K5VX44</accession>
<sequence length="573" mass="62644">MSFLGLRKTRTPADNADSLRVQEPGSQTPSIRSTGTFRSRLSSLSIFTPKRLRSHVSKKFAGGGVGFTAAREPHSYTPSRSPSPEPSLEIRRPSGLGRRASITGDSGEWWAEEPYPRALGERKRSISTPELSLIFADREPGRGTEHSEHEGGATKPRKATCMLSRIPLDLLKTAVYFVPFSDLPAVALTCKTLLEVARSRLYRNVDLLRVSDEACIDRCFSLLASKREVAVLVETFACKFVPPSHNLGNTSPLPAFTFAIALNNMHNLSSLVLARFDSALLFHTTFRLRRLTFLCETSSQGELEGLFAWLANQPKLTSLSFPHLTLDNESVKWFAAAGSQLANIPEEDQDSQSDSPTMFPSTFLPALDHIAGPAPLVSAIVPGRPLTSVAVHIHITIYDGLRPSALATELTRGSVSVTSFSLVTPRHSRVDARTIERVLMAAGAELGTTLKVLEIETPLEDQVLHKHVHGILPRCHRLHTLRLRRDVSGQDSPTPSLGNLVVFPTASSSSSFLSRPISPSPTPLCMQERSQLVIWSKQCPTLSSVIFPSGGCWRISESLAGPVYTSMGRVKTV</sequence>
<evidence type="ECO:0000256" key="1">
    <source>
        <dbReference type="SAM" id="MobiDB-lite"/>
    </source>
</evidence>
<feature type="region of interest" description="Disordered" evidence="1">
    <location>
        <begin position="63"/>
        <end position="102"/>
    </location>
</feature>
<name>K5VX44_PHACS</name>
<dbReference type="InterPro" id="IPR036047">
    <property type="entry name" value="F-box-like_dom_sf"/>
</dbReference>
<dbReference type="HOGENOM" id="CLU_029044_0_0_1"/>
<dbReference type="AlphaFoldDB" id="K5VX44"/>
<protein>
    <submittedName>
        <fullName evidence="2">Uncharacterized protein</fullName>
    </submittedName>
</protein>